<evidence type="ECO:0000256" key="5">
    <source>
        <dbReference type="PROSITE-ProRule" id="PRU01248"/>
    </source>
</evidence>
<name>I1XK43_METNJ</name>
<dbReference type="KEGG" id="mej:Q7A_1945"/>
<evidence type="ECO:0000313" key="8">
    <source>
        <dbReference type="EMBL" id="AFI84762.1"/>
    </source>
</evidence>
<dbReference type="InterPro" id="IPR002104">
    <property type="entry name" value="Integrase_catalytic"/>
</dbReference>
<evidence type="ECO:0000256" key="2">
    <source>
        <dbReference type="ARBA" id="ARBA00022908"/>
    </source>
</evidence>
<dbReference type="OrthoDB" id="9795573at2"/>
<dbReference type="InterPro" id="IPR044068">
    <property type="entry name" value="CB"/>
</dbReference>
<reference evidence="8 9" key="1">
    <citation type="journal article" date="2012" name="J. Bacteriol.">
        <title>Complete genome sequences of Methylophaga sp. strain JAM1 and Methylophaga sp. strain JAM7.</title>
        <authorList>
            <person name="Villeneuve C."/>
            <person name="Martineau C."/>
            <person name="Mauffrey F."/>
            <person name="Villemur R."/>
        </authorList>
    </citation>
    <scope>NUCLEOTIDE SEQUENCE [LARGE SCALE GENOMIC DNA]</scope>
    <source>
        <strain evidence="8 9">JAM1</strain>
    </source>
</reference>
<dbReference type="PROSITE" id="PS51898">
    <property type="entry name" value="TYR_RECOMBINASE"/>
    <property type="match status" value="1"/>
</dbReference>
<dbReference type="GO" id="GO:0003677">
    <property type="term" value="F:DNA binding"/>
    <property type="evidence" value="ECO:0007669"/>
    <property type="project" value="UniProtKB-UniRule"/>
</dbReference>
<reference evidence="8 9" key="2">
    <citation type="journal article" date="2013" name="Int. J. Syst. Evol. Microbiol.">
        <title>Methylophaga nitratireducenticrescens sp. nov. and Methylophaga frappieri sp. nov., isolated from the biofilm of the methanol-fed denitrification system treating the seawater at the Montreal Biodome.</title>
        <authorList>
            <person name="Villeneuve C."/>
            <person name="Martineau C."/>
            <person name="Mauffrey F."/>
            <person name="Villemur R."/>
        </authorList>
    </citation>
    <scope>NUCLEOTIDE SEQUENCE [LARGE SCALE GENOMIC DNA]</scope>
    <source>
        <strain evidence="8 9">JAM1</strain>
    </source>
</reference>
<dbReference type="Pfam" id="PF00589">
    <property type="entry name" value="Phage_integrase"/>
    <property type="match status" value="1"/>
</dbReference>
<proteinExistence type="inferred from homology"/>
<dbReference type="InterPro" id="IPR013762">
    <property type="entry name" value="Integrase-like_cat_sf"/>
</dbReference>
<keyword evidence="3 5" id="KW-0238">DNA-binding</keyword>
<evidence type="ECO:0000256" key="1">
    <source>
        <dbReference type="ARBA" id="ARBA00008857"/>
    </source>
</evidence>
<evidence type="ECO:0000259" key="6">
    <source>
        <dbReference type="PROSITE" id="PS51898"/>
    </source>
</evidence>
<gene>
    <name evidence="8" type="ordered locus">Q7A_1945</name>
</gene>
<dbReference type="PATRIC" id="fig|754476.3.peg.1923"/>
<sequence>MIISLIKSNKQLKRASNLSEDHDDFPDVIKQDLPVLIGKLPAGSNPVDTYLSGKADHTKRMVKSHMNKIAVLFGYDSYLSAPWGNLRYHHVQELLGQLKNDGYAPKTINAILAAVRGVATAAFNMYQLDGDDLERIRGVKMVRGSRLKSGRVVPAGELSSLIYTCITDEGPAGIRDIAIIGILYICGLRRSEAAALSYKDVNVENREIRLIGKGNKERKVFMDSGTQAALSDWITLRGDWPGTLFCRILKSGKVIQNTSMTDQAIYGVLTKRWKQAGTPALTPHDFRRTFISSLLAKGVDLLTVQRMAGHSDPRTTSGYDLRPEEDMRTAATMLHLPYQSIMNSKN</sequence>
<keyword evidence="2" id="KW-0229">DNA integration</keyword>
<dbReference type="InterPro" id="IPR011010">
    <property type="entry name" value="DNA_brk_join_enz"/>
</dbReference>
<evidence type="ECO:0000313" key="9">
    <source>
        <dbReference type="Proteomes" id="UP000009144"/>
    </source>
</evidence>
<dbReference type="AlphaFoldDB" id="I1XK43"/>
<dbReference type="CDD" id="cd00397">
    <property type="entry name" value="DNA_BRE_C"/>
    <property type="match status" value="1"/>
</dbReference>
<dbReference type="GO" id="GO:0015074">
    <property type="term" value="P:DNA integration"/>
    <property type="evidence" value="ECO:0007669"/>
    <property type="project" value="UniProtKB-KW"/>
</dbReference>
<dbReference type="Proteomes" id="UP000009144">
    <property type="component" value="Chromosome"/>
</dbReference>
<evidence type="ECO:0000256" key="3">
    <source>
        <dbReference type="ARBA" id="ARBA00023125"/>
    </source>
</evidence>
<dbReference type="STRING" id="754476.Q7A_1945"/>
<dbReference type="PROSITE" id="PS51900">
    <property type="entry name" value="CB"/>
    <property type="match status" value="1"/>
</dbReference>
<dbReference type="SUPFAM" id="SSF56349">
    <property type="entry name" value="DNA breaking-rejoining enzymes"/>
    <property type="match status" value="1"/>
</dbReference>
<dbReference type="GO" id="GO:0006310">
    <property type="term" value="P:DNA recombination"/>
    <property type="evidence" value="ECO:0007669"/>
    <property type="project" value="UniProtKB-KW"/>
</dbReference>
<dbReference type="PANTHER" id="PTHR30349">
    <property type="entry name" value="PHAGE INTEGRASE-RELATED"/>
    <property type="match status" value="1"/>
</dbReference>
<feature type="domain" description="Tyr recombinase" evidence="6">
    <location>
        <begin position="146"/>
        <end position="332"/>
    </location>
</feature>
<keyword evidence="9" id="KW-1185">Reference proteome</keyword>
<dbReference type="InterPro" id="IPR050090">
    <property type="entry name" value="Tyrosine_recombinase_XerCD"/>
</dbReference>
<dbReference type="EMBL" id="CP003390">
    <property type="protein sequence ID" value="AFI84762.1"/>
    <property type="molecule type" value="Genomic_DNA"/>
</dbReference>
<feature type="domain" description="Core-binding (CB)" evidence="7">
    <location>
        <begin position="41"/>
        <end position="123"/>
    </location>
</feature>
<organism evidence="8 9">
    <name type="scientific">Methylophaga nitratireducenticrescens</name>
    <dbReference type="NCBI Taxonomy" id="754476"/>
    <lineage>
        <taxon>Bacteria</taxon>
        <taxon>Pseudomonadati</taxon>
        <taxon>Pseudomonadota</taxon>
        <taxon>Gammaproteobacteria</taxon>
        <taxon>Thiotrichales</taxon>
        <taxon>Piscirickettsiaceae</taxon>
        <taxon>Methylophaga</taxon>
    </lineage>
</organism>
<evidence type="ECO:0000259" key="7">
    <source>
        <dbReference type="PROSITE" id="PS51900"/>
    </source>
</evidence>
<protein>
    <submittedName>
        <fullName evidence="8">Phage integrase family protein</fullName>
    </submittedName>
</protein>
<dbReference type="PANTHER" id="PTHR30349:SF41">
    <property type="entry name" value="INTEGRASE_RECOMBINASE PROTEIN MJ0367-RELATED"/>
    <property type="match status" value="1"/>
</dbReference>
<dbReference type="eggNOG" id="COG4974">
    <property type="taxonomic scope" value="Bacteria"/>
</dbReference>
<accession>I1XK43</accession>
<comment type="similarity">
    <text evidence="1">Belongs to the 'phage' integrase family.</text>
</comment>
<evidence type="ECO:0000256" key="4">
    <source>
        <dbReference type="ARBA" id="ARBA00023172"/>
    </source>
</evidence>
<keyword evidence="4" id="KW-0233">DNA recombination</keyword>
<dbReference type="HOGENOM" id="CLU_027562_9_6_6"/>
<dbReference type="Gene3D" id="1.10.443.10">
    <property type="entry name" value="Intergrase catalytic core"/>
    <property type="match status" value="1"/>
</dbReference>